<evidence type="ECO:0000256" key="1">
    <source>
        <dbReference type="ARBA" id="ARBA00004323"/>
    </source>
</evidence>
<dbReference type="UniPathway" id="UPA00378"/>
<evidence type="ECO:0000256" key="3">
    <source>
        <dbReference type="ARBA" id="ARBA00007477"/>
    </source>
</evidence>
<evidence type="ECO:0000256" key="9">
    <source>
        <dbReference type="ARBA" id="ARBA00022989"/>
    </source>
</evidence>
<dbReference type="PANTHER" id="PTHR15075:SF2">
    <property type="entry name" value="ALPHA-1,6-MANNOSYLGLYCOPROTEIN 6-BETA-N-ACETYLGLUCOSAMINYLTRANSFERASE"/>
    <property type="match status" value="1"/>
</dbReference>
<evidence type="ECO:0000256" key="2">
    <source>
        <dbReference type="ARBA" id="ARBA00004922"/>
    </source>
</evidence>
<evidence type="ECO:0000256" key="8">
    <source>
        <dbReference type="ARBA" id="ARBA00022968"/>
    </source>
</evidence>
<evidence type="ECO:0000256" key="7">
    <source>
        <dbReference type="ARBA" id="ARBA00022692"/>
    </source>
</evidence>
<dbReference type="STRING" id="6313.A0A158PB83"/>
<comment type="catalytic activity">
    <reaction evidence="13">
        <text>N(4)-{beta-D-GlcNAc-(1-&gt;2)-[beta-D-GlcNAc-(1-&gt;4)]-alpha-D-Man-(1-&gt;3)-[beta-D-GlcNAc-(1-&gt;2)-alpha-D-Man-(1-&gt;6)]-beta-D-Man-(1-&gt;4)-beta-D-GlcNAc-(1-&gt;4)-beta-D-GlcNAc}-L-asparaginyl-[protein] + UDP-N-acetyl-alpha-D-glucosamine = N(4)-{beta-D-GlcNAc-(1-&gt;2)-[beta-D-GlcNAc-(1-&gt;4)]-alpha-D-Man-(1-&gt;3)-[beta-D-GlcNAc-(1-&gt;2)-[beta-D-GlcNAc-(1-&gt;6)]-alpha-D-Man-(1-&gt;6)]-beta-D-Man-(1-&gt;4)-beta-D-GlcNAc-(1-&gt;4)-beta-D-GlcNAc}-L-asparaginyl-[protein] + UDP + H(+)</text>
        <dbReference type="Rhea" id="RHEA:16921"/>
        <dbReference type="Rhea" id="RHEA-COMP:14374"/>
        <dbReference type="Rhea" id="RHEA-COMP:14377"/>
        <dbReference type="ChEBI" id="CHEBI:15378"/>
        <dbReference type="ChEBI" id="CHEBI:57705"/>
        <dbReference type="ChEBI" id="CHEBI:58223"/>
        <dbReference type="ChEBI" id="CHEBI:139507"/>
        <dbReference type="ChEBI" id="CHEBI:139510"/>
        <dbReference type="EC" id="2.4.1.155"/>
    </reaction>
</comment>
<keyword evidence="10" id="KW-0333">Golgi apparatus</keyword>
<evidence type="ECO:0000256" key="12">
    <source>
        <dbReference type="ARBA" id="ARBA00023180"/>
    </source>
</evidence>
<keyword evidence="9" id="KW-1133">Transmembrane helix</keyword>
<dbReference type="PANTHER" id="PTHR15075">
    <property type="entry name" value="ALPHA-MANNOSIDE BETA-1,6-N-ACETYLGLUCOSAMINYLTRANSFERASE"/>
    <property type="match status" value="1"/>
</dbReference>
<comment type="subcellular location">
    <subcellularLocation>
        <location evidence="1">Golgi apparatus membrane</location>
        <topology evidence="1">Single-pass type II membrane protein</topology>
    </subcellularLocation>
</comment>
<dbReference type="InterPro" id="IPR026116">
    <property type="entry name" value="GT18_cat"/>
</dbReference>
<dbReference type="AlphaFoldDB" id="A0A158PB83"/>
<comment type="similarity">
    <text evidence="3">Belongs to the glycosyltransferase 18 family.</text>
</comment>
<keyword evidence="6" id="KW-0808">Transferase</keyword>
<keyword evidence="8" id="KW-0735">Signal-anchor</keyword>
<accession>A0A158PB83</accession>
<feature type="domain" description="Glycosyltransferase family 18 catalytic" evidence="14">
    <location>
        <begin position="29"/>
        <end position="62"/>
    </location>
</feature>
<evidence type="ECO:0000259" key="14">
    <source>
        <dbReference type="Pfam" id="PF15024"/>
    </source>
</evidence>
<name>A0A158PB83_ANGCA</name>
<keyword evidence="7" id="KW-0812">Transmembrane</keyword>
<evidence type="ECO:0000313" key="15">
    <source>
        <dbReference type="Proteomes" id="UP000035642"/>
    </source>
</evidence>
<evidence type="ECO:0000256" key="11">
    <source>
        <dbReference type="ARBA" id="ARBA00023136"/>
    </source>
</evidence>
<dbReference type="EC" id="2.4.1.155" evidence="4"/>
<feature type="domain" description="Glycosyltransferase family 18 catalytic" evidence="14">
    <location>
        <begin position="70"/>
        <end position="539"/>
    </location>
</feature>
<organism evidence="15 16">
    <name type="scientific">Angiostrongylus cantonensis</name>
    <name type="common">Rat lungworm</name>
    <dbReference type="NCBI Taxonomy" id="6313"/>
    <lineage>
        <taxon>Eukaryota</taxon>
        <taxon>Metazoa</taxon>
        <taxon>Ecdysozoa</taxon>
        <taxon>Nematoda</taxon>
        <taxon>Chromadorea</taxon>
        <taxon>Rhabditida</taxon>
        <taxon>Rhabditina</taxon>
        <taxon>Rhabditomorpha</taxon>
        <taxon>Strongyloidea</taxon>
        <taxon>Metastrongylidae</taxon>
        <taxon>Angiostrongylus</taxon>
    </lineage>
</organism>
<dbReference type="InterPro" id="IPR052105">
    <property type="entry name" value="MGAT5_Glycosyltransferase"/>
</dbReference>
<keyword evidence="15" id="KW-1185">Reference proteome</keyword>
<comment type="pathway">
    <text evidence="2">Protein modification; protein glycosylation.</text>
</comment>
<dbReference type="Proteomes" id="UP000035642">
    <property type="component" value="Unassembled WGS sequence"/>
</dbReference>
<evidence type="ECO:0000256" key="13">
    <source>
        <dbReference type="ARBA" id="ARBA00048243"/>
    </source>
</evidence>
<evidence type="ECO:0000256" key="10">
    <source>
        <dbReference type="ARBA" id="ARBA00023034"/>
    </source>
</evidence>
<dbReference type="WBParaSite" id="ACAC_0001057501-mRNA-1">
    <property type="protein sequence ID" value="ACAC_0001057501-mRNA-1"/>
    <property type="gene ID" value="ACAC_0001057501"/>
</dbReference>
<evidence type="ECO:0000256" key="6">
    <source>
        <dbReference type="ARBA" id="ARBA00022679"/>
    </source>
</evidence>
<evidence type="ECO:0000313" key="16">
    <source>
        <dbReference type="WBParaSite" id="ACAC_0001057501-mRNA-1"/>
    </source>
</evidence>
<reference evidence="16" key="2">
    <citation type="submission" date="2016-04" db="UniProtKB">
        <authorList>
            <consortium name="WormBaseParasite"/>
        </authorList>
    </citation>
    <scope>IDENTIFICATION</scope>
</reference>
<dbReference type="Pfam" id="PF15024">
    <property type="entry name" value="Glyco_transf_18"/>
    <property type="match status" value="2"/>
</dbReference>
<keyword evidence="5" id="KW-0328">Glycosyltransferase</keyword>
<evidence type="ECO:0000256" key="5">
    <source>
        <dbReference type="ARBA" id="ARBA00022676"/>
    </source>
</evidence>
<sequence>MQFPKDLSLYPKCYEKMIWMFSGWKTHKCYAEYGIDGSLCSFRRYLSVVENHCPPLPSESVSYKLVETDTIAKIMLHMGILADPNINFGQRSSSGGPLGELLQWTDLIACLFLLGHNLYISTDKATLLQHVDLFPVGSPCPNDRQGVDLIITDIVGLRSFNSRKDFIMQHKCRIRLLDSFGTHVEFNYKSYFNAHQGDLGMKGKSRNPWGGNELKLLQYWTFFPHTPDNDFLGFAIHKSNTKPMFERNSRGRPVSLIYGKEKYMWSGSEAVINILKNLTEVHATVADAKDSSGMFSNVINHGFLNGSAVAALMKSSNIFFGLGFPLEGPAPLEAIAHGAVFINPKFIPPKSRRNTMFLHEKPTLREFTSQSPYLERFGKPHVYTVDFSNTSALENALMQAIKEKPDPFVPEEYTPEGMLIRVHVLISRDLCSNTSVWPPIHAFLPKLGVPDMSCEDVCHGSNFVCEPSFFSLINSATLMERTSISMMVFFSIAGCSPFQLANSTEPYAPFKCSLQSNTLMFSCASRPPAGRGVVRICPCRDYLLEQVAFCRNCVS</sequence>
<dbReference type="GO" id="GO:0006487">
    <property type="term" value="P:protein N-linked glycosylation"/>
    <property type="evidence" value="ECO:0007669"/>
    <property type="project" value="TreeGrafter"/>
</dbReference>
<evidence type="ECO:0000256" key="4">
    <source>
        <dbReference type="ARBA" id="ARBA00012671"/>
    </source>
</evidence>
<dbReference type="GO" id="GO:0000139">
    <property type="term" value="C:Golgi membrane"/>
    <property type="evidence" value="ECO:0007669"/>
    <property type="project" value="UniProtKB-SubCell"/>
</dbReference>
<proteinExistence type="inferred from homology"/>
<dbReference type="GO" id="GO:0030144">
    <property type="term" value="F:alpha-1,6-mannosylglycoprotein 6-beta-N-acetylglucosaminyltransferase activity"/>
    <property type="evidence" value="ECO:0007669"/>
    <property type="project" value="UniProtKB-EC"/>
</dbReference>
<keyword evidence="12" id="KW-0325">Glycoprotein</keyword>
<reference evidence="15" key="1">
    <citation type="submission" date="2012-09" db="EMBL/GenBank/DDBJ databases">
        <authorList>
            <person name="Martin A.A."/>
        </authorList>
    </citation>
    <scope>NUCLEOTIDE SEQUENCE</scope>
</reference>
<protein>
    <recommendedName>
        <fullName evidence="4">alpha-1,6-mannosyl-glycoprotein 6-beta-N-acetylglucosaminyltransferase</fullName>
        <ecNumber evidence="4">2.4.1.155</ecNumber>
    </recommendedName>
</protein>
<keyword evidence="11" id="KW-0472">Membrane</keyword>